<feature type="domain" description="Mammalian cell entry C-terminal" evidence="2">
    <location>
        <begin position="130"/>
        <end position="347"/>
    </location>
</feature>
<dbReference type="InterPro" id="IPR003399">
    <property type="entry name" value="Mce/MlaD"/>
</dbReference>
<dbReference type="Pfam" id="PF11887">
    <property type="entry name" value="Mce4_CUP1"/>
    <property type="match status" value="1"/>
</dbReference>
<dbReference type="NCBIfam" id="TIGR00996">
    <property type="entry name" value="Mtu_fam_mce"/>
    <property type="match status" value="1"/>
</dbReference>
<protein>
    <submittedName>
        <fullName evidence="3">MCE-family protein MCE1a</fullName>
    </submittedName>
</protein>
<organism evidence="3 4">
    <name type="scientific">Mycolicibacterium thermoresistibile</name>
    <name type="common">Mycobacterium thermoresistibile</name>
    <dbReference type="NCBI Taxonomy" id="1797"/>
    <lineage>
        <taxon>Bacteria</taxon>
        <taxon>Bacillati</taxon>
        <taxon>Actinomycetota</taxon>
        <taxon>Actinomycetes</taxon>
        <taxon>Mycobacteriales</taxon>
        <taxon>Mycobacteriaceae</taxon>
        <taxon>Mycolicibacterium</taxon>
    </lineage>
</organism>
<feature type="domain" description="Mce/MlaD" evidence="1">
    <location>
        <begin position="45"/>
        <end position="124"/>
    </location>
</feature>
<dbReference type="Pfam" id="PF02470">
    <property type="entry name" value="MlaD"/>
    <property type="match status" value="1"/>
</dbReference>
<evidence type="ECO:0000313" key="3">
    <source>
        <dbReference type="EMBL" id="GAT15589.1"/>
    </source>
</evidence>
<reference evidence="3 4" key="1">
    <citation type="journal article" date="2016" name="Genome Announc.">
        <title>Draft Genome Sequences of Five Rapidly Growing Mycobacterium Species, M. thermoresistibile, M. fortuitum subsp. acetamidolyticum, M. canariasense, M. brisbanense, and M. novocastrense.</title>
        <authorList>
            <person name="Katahira K."/>
            <person name="Ogura Y."/>
            <person name="Gotoh Y."/>
            <person name="Hayashi T."/>
        </authorList>
    </citation>
    <scope>NUCLEOTIDE SEQUENCE [LARGE SCALE GENOMIC DNA]</scope>
    <source>
        <strain evidence="3 4">JCM6362</strain>
    </source>
</reference>
<dbReference type="GO" id="GO:0005576">
    <property type="term" value="C:extracellular region"/>
    <property type="evidence" value="ECO:0007669"/>
    <property type="project" value="TreeGrafter"/>
</dbReference>
<dbReference type="Proteomes" id="UP000069654">
    <property type="component" value="Unassembled WGS sequence"/>
</dbReference>
<name>A0A100XF94_MYCTH</name>
<dbReference type="GO" id="GO:0051701">
    <property type="term" value="P:biological process involved in interaction with host"/>
    <property type="evidence" value="ECO:0007669"/>
    <property type="project" value="TreeGrafter"/>
</dbReference>
<sequence>MTILQEDQRRRPRYKMLGALLLILLAAAVALVWGQFRGAFTPVTPLTMLAARAGLVMEPGAKVTYNGVQIGRVAEIAAVDGNGDTLAEFRLDVEPRFVELIPANVHAEIKATTVFGNKYVALTAPPQPAAARISPDRPIDATAVTTEFNTLFETITSLSEKIDPVKLNATLTALADAFDGLGADFGRSLVDGNAILADLNARMPQIRHDVVALADLADIYVAASPNLWSFLDDAATTAQTVFRQRDDLDNALTAAIGFGDTGADVFERGAPYLIRGAADLTVSARLLDRHSPALFCGVRNIARAAPAVRSALGDNGYSLATNSSLLGAENRYLYPDNLPRVNAKGGPGGRPGCWQEITRELWPAPWLVMDTGASIAPYNHFELGRPIVAEYVWGRQGGEDTINP</sequence>
<dbReference type="EMBL" id="BCTB01000018">
    <property type="protein sequence ID" value="GAT15589.1"/>
    <property type="molecule type" value="Genomic_DNA"/>
</dbReference>
<dbReference type="InterPro" id="IPR005693">
    <property type="entry name" value="Mce"/>
</dbReference>
<dbReference type="InterPro" id="IPR052336">
    <property type="entry name" value="MlaD_Phospholipid_Transporter"/>
</dbReference>
<gene>
    <name evidence="3" type="ORF">RMCT_2559</name>
</gene>
<dbReference type="InterPro" id="IPR024516">
    <property type="entry name" value="Mce_C"/>
</dbReference>
<reference evidence="4" key="2">
    <citation type="submission" date="2016-02" db="EMBL/GenBank/DDBJ databases">
        <title>Draft genome sequence of five rapidly growing Mycobacterium species.</title>
        <authorList>
            <person name="Katahira K."/>
            <person name="Gotou Y."/>
            <person name="Iida K."/>
            <person name="Ogura Y."/>
            <person name="Hayashi T."/>
        </authorList>
    </citation>
    <scope>NUCLEOTIDE SEQUENCE [LARGE SCALE GENOMIC DNA]</scope>
    <source>
        <strain evidence="4">JCM6362</strain>
    </source>
</reference>
<evidence type="ECO:0000259" key="1">
    <source>
        <dbReference type="Pfam" id="PF02470"/>
    </source>
</evidence>
<comment type="caution">
    <text evidence="3">The sequence shown here is derived from an EMBL/GenBank/DDBJ whole genome shotgun (WGS) entry which is preliminary data.</text>
</comment>
<evidence type="ECO:0000259" key="2">
    <source>
        <dbReference type="Pfam" id="PF11887"/>
    </source>
</evidence>
<dbReference type="OMA" id="ATEFVWG"/>
<dbReference type="PANTHER" id="PTHR33371">
    <property type="entry name" value="INTERMEMBRANE PHOSPHOLIPID TRANSPORT SYSTEM BINDING PROTEIN MLAD-RELATED"/>
    <property type="match status" value="1"/>
</dbReference>
<evidence type="ECO:0000313" key="4">
    <source>
        <dbReference type="Proteomes" id="UP000069654"/>
    </source>
</evidence>
<dbReference type="PANTHER" id="PTHR33371:SF19">
    <property type="entry name" value="MCE-FAMILY PROTEIN MCE4A"/>
    <property type="match status" value="1"/>
</dbReference>
<proteinExistence type="predicted"/>
<dbReference type="STRING" id="1797.RMCT_2559"/>
<dbReference type="AlphaFoldDB" id="A0A100XF94"/>
<accession>A0A100XF94</accession>